<comment type="caution">
    <text evidence="2">The sequence shown here is derived from an EMBL/GenBank/DDBJ whole genome shotgun (WGS) entry which is preliminary data.</text>
</comment>
<protein>
    <recommendedName>
        <fullName evidence="4">SH3b domain-containing protein</fullName>
    </recommendedName>
</protein>
<dbReference type="EMBL" id="JTFC01000031">
    <property type="protein sequence ID" value="RUS55599.1"/>
    <property type="molecule type" value="Genomic_DNA"/>
</dbReference>
<organism evidence="2 3">
    <name type="scientific">Candidatus Kurthia intestinigallinarum</name>
    <dbReference type="NCBI Taxonomy" id="1562256"/>
    <lineage>
        <taxon>Bacteria</taxon>
        <taxon>Bacillati</taxon>
        <taxon>Bacillota</taxon>
        <taxon>Bacilli</taxon>
        <taxon>Bacillales</taxon>
        <taxon>Caryophanaceae</taxon>
        <taxon>Kurthia</taxon>
    </lineage>
</organism>
<accession>A0A433RTV7</accession>
<keyword evidence="1" id="KW-0732">Signal</keyword>
<dbReference type="OrthoDB" id="9806267at2"/>
<dbReference type="Gene3D" id="2.30.30.40">
    <property type="entry name" value="SH3 Domains"/>
    <property type="match status" value="1"/>
</dbReference>
<evidence type="ECO:0000256" key="1">
    <source>
        <dbReference type="SAM" id="SignalP"/>
    </source>
</evidence>
<sequence>MYKLFLASIFAIICCLSMSNQASAAEDYNYSATTKVPTFLYKKHPGSGRIIAVPKGAHVTFHYTASDSWGRVTYNGKKGYILTAYLEIDDKGASAATYAVDQTKLYKYKVMANSMFERIHTPTNSRPADGTKYPYTSYAWYDAAAGAWQLDPIKYHQEPLDQYKLVQNQYELILYPSMNGRFLRSYQLLAFAAIPNARFWDIPKSNAERRAITAKMQLLATKKVKAGTFKNVMKVTYSNRNIIYIAPGAGVIQEYREKIKVRELMSITKNTQLK</sequence>
<reference evidence="2 3" key="1">
    <citation type="submission" date="2014-11" db="EMBL/GenBank/DDBJ databases">
        <title>Genome sequence and analysis of novel Kurthia sp.</title>
        <authorList>
            <person name="Lawson J.N."/>
            <person name="Gonzalez J.E."/>
            <person name="Rinauldi L."/>
            <person name="Xuan Z."/>
            <person name="Firman A."/>
            <person name="Shaddox L."/>
            <person name="Trudeau A."/>
            <person name="Shah S."/>
            <person name="Reiman D."/>
        </authorList>
    </citation>
    <scope>NUCLEOTIDE SEQUENCE [LARGE SCALE GENOMIC DNA]</scope>
    <source>
        <strain evidence="2 3">3B1D</strain>
    </source>
</reference>
<evidence type="ECO:0000313" key="3">
    <source>
        <dbReference type="Proteomes" id="UP000288623"/>
    </source>
</evidence>
<feature type="chain" id="PRO_5019401429" description="SH3b domain-containing protein" evidence="1">
    <location>
        <begin position="25"/>
        <end position="274"/>
    </location>
</feature>
<name>A0A433RTV7_9BACL</name>
<keyword evidence="3" id="KW-1185">Reference proteome</keyword>
<evidence type="ECO:0000313" key="2">
    <source>
        <dbReference type="EMBL" id="RUS55599.1"/>
    </source>
</evidence>
<evidence type="ECO:0008006" key="4">
    <source>
        <dbReference type="Google" id="ProtNLM"/>
    </source>
</evidence>
<proteinExistence type="predicted"/>
<dbReference type="Proteomes" id="UP000288623">
    <property type="component" value="Unassembled WGS sequence"/>
</dbReference>
<gene>
    <name evidence="2" type="ORF">QI30_11805</name>
</gene>
<feature type="signal peptide" evidence="1">
    <location>
        <begin position="1"/>
        <end position="24"/>
    </location>
</feature>
<dbReference type="RefSeq" id="WP_126990905.1">
    <property type="nucleotide sequence ID" value="NZ_JTFC01000031.1"/>
</dbReference>
<dbReference type="AlphaFoldDB" id="A0A433RTV7"/>